<evidence type="ECO:0000313" key="2">
    <source>
        <dbReference type="Proteomes" id="UP001055072"/>
    </source>
</evidence>
<name>A0ACB8UFJ1_9APHY</name>
<organism evidence="1 2">
    <name type="scientific">Irpex rosettiformis</name>
    <dbReference type="NCBI Taxonomy" id="378272"/>
    <lineage>
        <taxon>Eukaryota</taxon>
        <taxon>Fungi</taxon>
        <taxon>Dikarya</taxon>
        <taxon>Basidiomycota</taxon>
        <taxon>Agaricomycotina</taxon>
        <taxon>Agaricomycetes</taxon>
        <taxon>Polyporales</taxon>
        <taxon>Irpicaceae</taxon>
        <taxon>Irpex</taxon>
    </lineage>
</organism>
<dbReference type="EMBL" id="MU274902">
    <property type="protein sequence ID" value="KAI0093187.1"/>
    <property type="molecule type" value="Genomic_DNA"/>
</dbReference>
<dbReference type="Proteomes" id="UP001055072">
    <property type="component" value="Unassembled WGS sequence"/>
</dbReference>
<accession>A0ACB8UFJ1</accession>
<keyword evidence="2" id="KW-1185">Reference proteome</keyword>
<protein>
    <submittedName>
        <fullName evidence="1">Uncharacterized protein</fullName>
    </submittedName>
</protein>
<comment type="caution">
    <text evidence="1">The sequence shown here is derived from an EMBL/GenBank/DDBJ whole genome shotgun (WGS) entry which is preliminary data.</text>
</comment>
<feature type="non-terminal residue" evidence="1">
    <location>
        <position position="474"/>
    </location>
</feature>
<sequence>MNFIDSYDITGPSATPPPRDGPEPTLNEEVTQVVGQLSRFWGGFRKQSQSVLETARKDLTQVVSQAQKEFTKLTTEPAAQTTEPTNEPSEKEGDPTNAAGSSEAGSSTDPTSSPSAESSQAPTTQPGHTRGVSVSTAAQNLFSKLQASLPADLASTVQAKLPESIKQGAGSIDFAQLRSTLATEFQRVQDVTKAQAEEYAHKSEELLRDAGEFFKEAVKVVPPEGGSVAPPGVLWDGTDIWMLPEMNAALSPGDTKGKGKDKDAHSSAEGLRAVATRAEALLKQLRHDPEVVKADPEADENAAKLWKEWYGKEIEPKEGGIDGAEWQAAVKAALADPVDGTALQKNFDTLVPSVITGETFWTRYFFRVHQVESEEQRRKALLQGTSESEEDFDWESDEDEESTDKAVTPQGRTASLAESTRTLNANKPEVSLSTTTTNSGVSSEDGSYDVVSSQVSNADDASKPDEPAESSDED</sequence>
<gene>
    <name evidence="1" type="ORF">BDY19DRAFT_858421</name>
</gene>
<reference evidence="1" key="1">
    <citation type="journal article" date="2021" name="Environ. Microbiol.">
        <title>Gene family expansions and transcriptome signatures uncover fungal adaptations to wood decay.</title>
        <authorList>
            <person name="Hage H."/>
            <person name="Miyauchi S."/>
            <person name="Viragh M."/>
            <person name="Drula E."/>
            <person name="Min B."/>
            <person name="Chaduli D."/>
            <person name="Navarro D."/>
            <person name="Favel A."/>
            <person name="Norest M."/>
            <person name="Lesage-Meessen L."/>
            <person name="Balint B."/>
            <person name="Merenyi Z."/>
            <person name="de Eugenio L."/>
            <person name="Morin E."/>
            <person name="Martinez A.T."/>
            <person name="Baldrian P."/>
            <person name="Stursova M."/>
            <person name="Martinez M.J."/>
            <person name="Novotny C."/>
            <person name="Magnuson J.K."/>
            <person name="Spatafora J.W."/>
            <person name="Maurice S."/>
            <person name="Pangilinan J."/>
            <person name="Andreopoulos W."/>
            <person name="LaButti K."/>
            <person name="Hundley H."/>
            <person name="Na H."/>
            <person name="Kuo A."/>
            <person name="Barry K."/>
            <person name="Lipzen A."/>
            <person name="Henrissat B."/>
            <person name="Riley R."/>
            <person name="Ahrendt S."/>
            <person name="Nagy L.G."/>
            <person name="Grigoriev I.V."/>
            <person name="Martin F."/>
            <person name="Rosso M.N."/>
        </authorList>
    </citation>
    <scope>NUCLEOTIDE SEQUENCE</scope>
    <source>
        <strain evidence="1">CBS 384.51</strain>
    </source>
</reference>
<proteinExistence type="predicted"/>
<evidence type="ECO:0000313" key="1">
    <source>
        <dbReference type="EMBL" id="KAI0093187.1"/>
    </source>
</evidence>